<feature type="non-terminal residue" evidence="1">
    <location>
        <position position="178"/>
    </location>
</feature>
<protein>
    <submittedName>
        <fullName evidence="1">Uncharacterized protein</fullName>
    </submittedName>
</protein>
<sequence length="178" mass="21098">MKPTIIANYNKAVNKFNSLIGELQNDIAKRDKIYQIQKRQGFLKENVVETTREVSKEILFGTKETGWEERMRMGEIPEYKLSSFVSKADESDIKDVKDAFILGGSRIWQQSKDYFLNVLPHTIFAPISKDRFYKMDMPENMRRENVRQGINAENKKRLEYYDKGYARSQALYYKWIED</sequence>
<name>X1AZU0_9ZZZZ</name>
<gene>
    <name evidence="1" type="ORF">S01H4_27546</name>
</gene>
<evidence type="ECO:0000313" key="1">
    <source>
        <dbReference type="EMBL" id="GAG77598.1"/>
    </source>
</evidence>
<comment type="caution">
    <text evidence="1">The sequence shown here is derived from an EMBL/GenBank/DDBJ whole genome shotgun (WGS) entry which is preliminary data.</text>
</comment>
<dbReference type="EMBL" id="BART01013484">
    <property type="protein sequence ID" value="GAG77598.1"/>
    <property type="molecule type" value="Genomic_DNA"/>
</dbReference>
<proteinExistence type="predicted"/>
<accession>X1AZU0</accession>
<dbReference type="AlphaFoldDB" id="X1AZU0"/>
<organism evidence="1">
    <name type="scientific">marine sediment metagenome</name>
    <dbReference type="NCBI Taxonomy" id="412755"/>
    <lineage>
        <taxon>unclassified sequences</taxon>
        <taxon>metagenomes</taxon>
        <taxon>ecological metagenomes</taxon>
    </lineage>
</organism>
<reference evidence="1" key="1">
    <citation type="journal article" date="2014" name="Front. Microbiol.">
        <title>High frequency of phylogenetically diverse reductive dehalogenase-homologous genes in deep subseafloor sedimentary metagenomes.</title>
        <authorList>
            <person name="Kawai M."/>
            <person name="Futagami T."/>
            <person name="Toyoda A."/>
            <person name="Takaki Y."/>
            <person name="Nishi S."/>
            <person name="Hori S."/>
            <person name="Arai W."/>
            <person name="Tsubouchi T."/>
            <person name="Morono Y."/>
            <person name="Uchiyama I."/>
            <person name="Ito T."/>
            <person name="Fujiyama A."/>
            <person name="Inagaki F."/>
            <person name="Takami H."/>
        </authorList>
    </citation>
    <scope>NUCLEOTIDE SEQUENCE</scope>
    <source>
        <strain evidence="1">Expedition CK06-06</strain>
    </source>
</reference>